<dbReference type="OrthoDB" id="1933483at2759"/>
<name>A0A232F116_9HYME</name>
<protein>
    <recommendedName>
        <fullName evidence="2">glutathione-specific gamma-glutamylcyclotransferase</fullName>
        <ecNumber evidence="2">4.3.2.7</ecNumber>
    </recommendedName>
    <alternativeName>
        <fullName evidence="4">Cation transport regulator-like protein 2</fullName>
    </alternativeName>
</protein>
<dbReference type="PANTHER" id="PTHR12192">
    <property type="entry name" value="CATION TRANSPORT PROTEIN CHAC-RELATED"/>
    <property type="match status" value="1"/>
</dbReference>
<dbReference type="Pfam" id="PF04752">
    <property type="entry name" value="ChaC"/>
    <property type="match status" value="1"/>
</dbReference>
<evidence type="ECO:0000256" key="7">
    <source>
        <dbReference type="SAM" id="Phobius"/>
    </source>
</evidence>
<keyword evidence="7" id="KW-1133">Transmembrane helix</keyword>
<keyword evidence="3" id="KW-0456">Lyase</keyword>
<comment type="catalytic activity">
    <reaction evidence="6">
        <text>glutathione = L-cysteinylglycine + 5-oxo-L-proline</text>
        <dbReference type="Rhea" id="RHEA:47724"/>
        <dbReference type="ChEBI" id="CHEBI:57925"/>
        <dbReference type="ChEBI" id="CHEBI:58402"/>
        <dbReference type="ChEBI" id="CHEBI:61694"/>
        <dbReference type="EC" id="4.3.2.7"/>
    </reaction>
</comment>
<sequence length="287" mass="33065">MARVTCSYFCVGFAPAVVYTIILFVFFVSITFDGNSMLSLVLVLYSLTQLLNPCQMLSFCWRARTLTDIFCLLITLLYAPYKQETNVWVFGYGSLIWKADFPYEKRVVGHIKGYVRRFYQKSTDHRGVPSRPGRVVTLLQSKNPDEEVWGCAYKIATENIESVTQHLDHRERGGYERKDVLFHPLNHSQSEEIEPFHLFIYIGHEDNPNFAGHEDIETIAGHIAECAGASGHNTEYLYNLAASMRTIAPTIYDEHLYELEDAVKRIEMSKKKKTIELDRHNHNITVK</sequence>
<keyword evidence="7" id="KW-0472">Membrane</keyword>
<evidence type="ECO:0000256" key="1">
    <source>
        <dbReference type="ARBA" id="ARBA00009662"/>
    </source>
</evidence>
<dbReference type="InterPro" id="IPR006840">
    <property type="entry name" value="ChaC"/>
</dbReference>
<dbReference type="GO" id="GO:0005737">
    <property type="term" value="C:cytoplasm"/>
    <property type="evidence" value="ECO:0007669"/>
    <property type="project" value="TreeGrafter"/>
</dbReference>
<dbReference type="InterPro" id="IPR036568">
    <property type="entry name" value="GGCT-like_sf"/>
</dbReference>
<dbReference type="GO" id="GO:0061928">
    <property type="term" value="F:glutathione specific gamma-glutamylcyclotransferase activity"/>
    <property type="evidence" value="ECO:0007669"/>
    <property type="project" value="UniProtKB-EC"/>
</dbReference>
<keyword evidence="9" id="KW-1185">Reference proteome</keyword>
<keyword evidence="7" id="KW-0812">Transmembrane</keyword>
<reference evidence="8 9" key="1">
    <citation type="journal article" date="2017" name="Curr. Biol.">
        <title>The Evolution of Venom by Co-option of Single-Copy Genes.</title>
        <authorList>
            <person name="Martinson E.O."/>
            <person name="Mrinalini"/>
            <person name="Kelkar Y.D."/>
            <person name="Chang C.H."/>
            <person name="Werren J.H."/>
        </authorList>
    </citation>
    <scope>NUCLEOTIDE SEQUENCE [LARGE SCALE GENOMIC DNA]</scope>
    <source>
        <strain evidence="8 9">Alberta</strain>
        <tissue evidence="8">Whole body</tissue>
    </source>
</reference>
<evidence type="ECO:0000313" key="8">
    <source>
        <dbReference type="EMBL" id="OXU24272.1"/>
    </source>
</evidence>
<dbReference type="SUPFAM" id="SSF110857">
    <property type="entry name" value="Gamma-glutamyl cyclotransferase-like"/>
    <property type="match status" value="1"/>
</dbReference>
<evidence type="ECO:0000256" key="4">
    <source>
        <dbReference type="ARBA" id="ARBA00043195"/>
    </source>
</evidence>
<comment type="caution">
    <text evidence="8">The sequence shown here is derived from an EMBL/GenBank/DDBJ whole genome shotgun (WGS) entry which is preliminary data.</text>
</comment>
<dbReference type="STRING" id="543379.A0A232F116"/>
<dbReference type="Proteomes" id="UP000215335">
    <property type="component" value="Unassembled WGS sequence"/>
</dbReference>
<dbReference type="Gene3D" id="3.10.490.10">
    <property type="entry name" value="Gamma-glutamyl cyclotransferase-like"/>
    <property type="match status" value="1"/>
</dbReference>
<gene>
    <name evidence="8" type="ORF">TSAR_004058</name>
</gene>
<dbReference type="EC" id="4.3.2.7" evidence="2"/>
<dbReference type="GO" id="GO:0006751">
    <property type="term" value="P:glutathione catabolic process"/>
    <property type="evidence" value="ECO:0007669"/>
    <property type="project" value="InterPro"/>
</dbReference>
<proteinExistence type="inferred from homology"/>
<evidence type="ECO:0000256" key="3">
    <source>
        <dbReference type="ARBA" id="ARBA00023239"/>
    </source>
</evidence>
<evidence type="ECO:0000256" key="6">
    <source>
        <dbReference type="ARBA" id="ARBA00048073"/>
    </source>
</evidence>
<evidence type="ECO:0000256" key="2">
    <source>
        <dbReference type="ARBA" id="ARBA00012344"/>
    </source>
</evidence>
<feature type="transmembrane region" description="Helical" evidence="7">
    <location>
        <begin position="7"/>
        <end position="30"/>
    </location>
</feature>
<accession>A0A232F116</accession>
<comment type="similarity">
    <text evidence="1">Belongs to the gamma-glutamylcyclotransferase family. ChaC subfamily.</text>
</comment>
<comment type="function">
    <text evidence="5">Catalyzes the cleavage of glutathione into 5-oxo-L-proline and a Cys-Gly dipeptide. Acts specifically on glutathione, but not on other gamma-glutamyl peptides.</text>
</comment>
<dbReference type="InterPro" id="IPR013024">
    <property type="entry name" value="GGCT-like"/>
</dbReference>
<dbReference type="CDD" id="cd06661">
    <property type="entry name" value="GGCT_like"/>
    <property type="match status" value="1"/>
</dbReference>
<evidence type="ECO:0000256" key="5">
    <source>
        <dbReference type="ARBA" id="ARBA00045227"/>
    </source>
</evidence>
<evidence type="ECO:0000313" key="9">
    <source>
        <dbReference type="Proteomes" id="UP000215335"/>
    </source>
</evidence>
<dbReference type="EMBL" id="NNAY01001351">
    <property type="protein sequence ID" value="OXU24272.1"/>
    <property type="molecule type" value="Genomic_DNA"/>
</dbReference>
<dbReference type="AlphaFoldDB" id="A0A232F116"/>
<dbReference type="PANTHER" id="PTHR12192:SF2">
    <property type="entry name" value="GLUTATHIONE-SPECIFIC GAMMA-GLUTAMYLCYCLOTRANSFERASE 2"/>
    <property type="match status" value="1"/>
</dbReference>
<organism evidence="8 9">
    <name type="scientific">Trichomalopsis sarcophagae</name>
    <dbReference type="NCBI Taxonomy" id="543379"/>
    <lineage>
        <taxon>Eukaryota</taxon>
        <taxon>Metazoa</taxon>
        <taxon>Ecdysozoa</taxon>
        <taxon>Arthropoda</taxon>
        <taxon>Hexapoda</taxon>
        <taxon>Insecta</taxon>
        <taxon>Pterygota</taxon>
        <taxon>Neoptera</taxon>
        <taxon>Endopterygota</taxon>
        <taxon>Hymenoptera</taxon>
        <taxon>Apocrita</taxon>
        <taxon>Proctotrupomorpha</taxon>
        <taxon>Chalcidoidea</taxon>
        <taxon>Pteromalidae</taxon>
        <taxon>Pteromalinae</taxon>
        <taxon>Trichomalopsis</taxon>
    </lineage>
</organism>